<sequence length="68" mass="8129">MSKKNPPKNRDFLGLVKSGENVYWDIFFYGRKEDGLRKAEFVDRGLFSMPPLIRWEEMPIIKESDYDK</sequence>
<dbReference type="Proteomes" id="UP000222256">
    <property type="component" value="Segment"/>
</dbReference>
<name>A0A223LH69_9CAUD</name>
<organism evidence="1 2">
    <name type="scientific">Pseudoalteromonas phage J2-1</name>
    <dbReference type="NCBI Taxonomy" id="2023998"/>
    <lineage>
        <taxon>Viruses</taxon>
        <taxon>Duplodnaviria</taxon>
        <taxon>Heunggongvirae</taxon>
        <taxon>Uroviricota</taxon>
        <taxon>Caudoviricetes</taxon>
        <taxon>Qingdaovirus</taxon>
        <taxon>Qingdaovirus J21</taxon>
    </lineage>
</organism>
<evidence type="ECO:0000313" key="2">
    <source>
        <dbReference type="Proteomes" id="UP000222256"/>
    </source>
</evidence>
<evidence type="ECO:0000313" key="1">
    <source>
        <dbReference type="EMBL" id="ASU03332.1"/>
    </source>
</evidence>
<accession>A0A223LH69</accession>
<protein>
    <submittedName>
        <fullName evidence="1">Uncharacterized protein</fullName>
    </submittedName>
</protein>
<dbReference type="KEGG" id="vg:54981655"/>
<proteinExistence type="predicted"/>
<dbReference type="RefSeq" id="YP_009791473.1">
    <property type="nucleotide sequence ID" value="NC_047839.1"/>
</dbReference>
<dbReference type="EMBL" id="MF370964">
    <property type="protein sequence ID" value="ASU03332.1"/>
    <property type="molecule type" value="Genomic_DNA"/>
</dbReference>
<dbReference type="GeneID" id="54981655"/>
<keyword evidence="2" id="KW-1185">Reference proteome</keyword>
<reference evidence="1 2" key="1">
    <citation type="submission" date="2017-06" db="EMBL/GenBank/DDBJ databases">
        <title>A Novel Lytic Pseudoalteromonas phage Isolated from Qingdao coast of China.</title>
        <authorList>
            <person name="Li H."/>
        </authorList>
    </citation>
    <scope>NUCLEOTIDE SEQUENCE [LARGE SCALE GENOMIC DNA]</scope>
</reference>